<dbReference type="GO" id="GO:0034399">
    <property type="term" value="C:nuclear periphery"/>
    <property type="evidence" value="ECO:0007669"/>
    <property type="project" value="EnsemblFungi"/>
</dbReference>
<comment type="subcellular location">
    <subcellularLocation>
        <location evidence="2">Cytoplasm</location>
    </subcellularLocation>
    <subcellularLocation>
        <location evidence="1">Nucleus</location>
    </subcellularLocation>
</comment>
<dbReference type="InterPro" id="IPR034085">
    <property type="entry name" value="TOG"/>
</dbReference>
<evidence type="ECO:0000256" key="6">
    <source>
        <dbReference type="ARBA" id="ARBA00022927"/>
    </source>
</evidence>
<dbReference type="PANTHER" id="PTHR10527">
    <property type="entry name" value="IMPORTIN BETA"/>
    <property type="match status" value="1"/>
</dbReference>
<dbReference type="SMART" id="SM01349">
    <property type="entry name" value="TOG"/>
    <property type="match status" value="1"/>
</dbReference>
<name>A0A1E3NXB0_WICAA</name>
<evidence type="ECO:0000313" key="10">
    <source>
        <dbReference type="Proteomes" id="UP000094112"/>
    </source>
</evidence>
<dbReference type="Gene3D" id="1.25.10.10">
    <property type="entry name" value="Leucine-rich Repeat Variant"/>
    <property type="match status" value="1"/>
</dbReference>
<dbReference type="GO" id="GO:0005737">
    <property type="term" value="C:cytoplasm"/>
    <property type="evidence" value="ECO:0007669"/>
    <property type="project" value="UniProtKB-SubCell"/>
</dbReference>
<keyword evidence="10" id="KW-1185">Reference proteome</keyword>
<reference evidence="9 10" key="1">
    <citation type="journal article" date="2016" name="Proc. Natl. Acad. Sci. U.S.A.">
        <title>Comparative genomics of biotechnologically important yeasts.</title>
        <authorList>
            <person name="Riley R."/>
            <person name="Haridas S."/>
            <person name="Wolfe K.H."/>
            <person name="Lopes M.R."/>
            <person name="Hittinger C.T."/>
            <person name="Goeker M."/>
            <person name="Salamov A.A."/>
            <person name="Wisecaver J.H."/>
            <person name="Long T.M."/>
            <person name="Calvey C.H."/>
            <person name="Aerts A.L."/>
            <person name="Barry K.W."/>
            <person name="Choi C."/>
            <person name="Clum A."/>
            <person name="Coughlan A.Y."/>
            <person name="Deshpande S."/>
            <person name="Douglass A.P."/>
            <person name="Hanson S.J."/>
            <person name="Klenk H.-P."/>
            <person name="LaButti K.M."/>
            <person name="Lapidus A."/>
            <person name="Lindquist E.A."/>
            <person name="Lipzen A.M."/>
            <person name="Meier-Kolthoff J.P."/>
            <person name="Ohm R.A."/>
            <person name="Otillar R.P."/>
            <person name="Pangilinan J.L."/>
            <person name="Peng Y."/>
            <person name="Rokas A."/>
            <person name="Rosa C.A."/>
            <person name="Scheuner C."/>
            <person name="Sibirny A.A."/>
            <person name="Slot J.C."/>
            <person name="Stielow J.B."/>
            <person name="Sun H."/>
            <person name="Kurtzman C.P."/>
            <person name="Blackwell M."/>
            <person name="Grigoriev I.V."/>
            <person name="Jeffries T.W."/>
        </authorList>
    </citation>
    <scope>NUCLEOTIDE SEQUENCE [LARGE SCALE GENOMIC DNA]</scope>
    <source>
        <strain evidence="10">ATCC 58044 / CBS 1984 / NCYC 433 / NRRL Y-366-8</strain>
    </source>
</reference>
<evidence type="ECO:0000256" key="1">
    <source>
        <dbReference type="ARBA" id="ARBA00004123"/>
    </source>
</evidence>
<accession>A0A1E3NXB0</accession>
<dbReference type="EMBL" id="KV454213">
    <property type="protein sequence ID" value="ODQ57610.1"/>
    <property type="molecule type" value="Genomic_DNA"/>
</dbReference>
<dbReference type="InterPro" id="IPR016024">
    <property type="entry name" value="ARM-type_fold"/>
</dbReference>
<dbReference type="GO" id="GO:2000220">
    <property type="term" value="P:regulation of pseudohyphal growth"/>
    <property type="evidence" value="ECO:0007669"/>
    <property type="project" value="EnsemblFungi"/>
</dbReference>
<evidence type="ECO:0000313" key="9">
    <source>
        <dbReference type="EMBL" id="ODQ57610.1"/>
    </source>
</evidence>
<keyword evidence="4" id="KW-0963">Cytoplasm</keyword>
<proteinExistence type="predicted"/>
<dbReference type="PROSITE" id="PS50166">
    <property type="entry name" value="IMPORTIN_B_NT"/>
    <property type="match status" value="1"/>
</dbReference>
<dbReference type="Pfam" id="PF25780">
    <property type="entry name" value="TPR_IPO5"/>
    <property type="match status" value="1"/>
</dbReference>
<dbReference type="Pfam" id="PF03810">
    <property type="entry name" value="IBN_N"/>
    <property type="match status" value="1"/>
</dbReference>
<evidence type="ECO:0000256" key="3">
    <source>
        <dbReference type="ARBA" id="ARBA00022448"/>
    </source>
</evidence>
<dbReference type="InterPro" id="IPR001494">
    <property type="entry name" value="Importin-beta_N"/>
</dbReference>
<dbReference type="STRING" id="683960.A0A1E3NXB0"/>
<sequence length="1109" mass="123174">MDQQFVNSLQETLTQVTLPDSAAIKAATNKLSNEFYPNPATLPAIIFILQNNTNEQIRQLAAVESRKLVNKHWETAAQSVKDEIKESILNTTFKEQSKIIRHADSRVIAAIAEFELSNNKWESLLPLLVTAATDDSNVAHKETATFVLLSLLESNLPELEQHVTSFLELFAKTLHDQSSRDVRVNSVLALGSVANLIESHLNIDNQLANAFKNLIPSMVEVLKEVIAASDEVVAKQIFNSFNDLILLDTKLTGDSLIVLIQIMTEIALNSQLDDEIRNFAFQFLTSAVTFRKTKISSKKLGRDITLAALKIASEEIDIEAELANDDDENENEENEPSTLALRLLTVASAELPPSQVVTPIFEQLKHLLTSSNQFERRAAYLAIGATATGAPDFYSAHLEKIVEVIVTGLKDSELIVRVSALRSLAQLTTELQDLLAEYHEQLLPLIISIIDGATNAVVYKYACTSLDSLIEFMSHDAIQKFLEPLMNKLFHLLQVTDTSSLRSIIVSAIGSAAYAAGTSFKPYFNQSVEILQHFIQNSASVEGLSEDDIELRALTFENISTMARAVGSESFSQYAKPLVDAAYTSINSESSRLRESGFAFITNMAKVYKKDFAAFLPNIMPEIFKCLEQEEFNVNFGEEDEFNDDDEDLANKFQVHTGITIEKEIAAIALSELALGTKELFADYVEQSVTILSTQAQDSYGMRETALSALWKVVEAFITTSVTNGKYPIGVPSGSYVDTNILNLIKHARELSVNALGEEYELSMVAAILDSFTELIKRYGAIIIIDNGDSKYLEQLCVELMNILKGEHLCQTLDDDEVPEDEDADASETDAMLFESALEVLVNLSLALGPDFNKIFASFKDIIAANVTSKSKNKRVSAIGALAEIGSGLKESNPYTDEFLQLFTTRLQGDKSVEVRGNAAYGIGILIFYSNNNYSGSYPDIFNLLSTLLSKVQKQEANVDEDDEETKDVIHRSYANACGCVARLALKQQDAAPLNVILPVLFEHLPLQSAFEENTPIFELIVKLYQDSNEEIVQFTPKVVELFADVFLKEFEKEKLERESTLGREENIDRFKQFETPELKAKVIDLLKYLDTKYASVASQNQVLKQVIS</sequence>
<dbReference type="RefSeq" id="XP_019036817.1">
    <property type="nucleotide sequence ID" value="XM_019185941.1"/>
</dbReference>
<dbReference type="AlphaFoldDB" id="A0A1E3NXB0"/>
<dbReference type="InterPro" id="IPR057672">
    <property type="entry name" value="TPR_IPO4/5"/>
</dbReference>
<dbReference type="OrthoDB" id="7862313at2759"/>
<dbReference type="GO" id="GO:0031267">
    <property type="term" value="F:small GTPase binding"/>
    <property type="evidence" value="ECO:0007669"/>
    <property type="project" value="InterPro"/>
</dbReference>
<feature type="domain" description="Importin N-terminal" evidence="8">
    <location>
        <begin position="27"/>
        <end position="94"/>
    </location>
</feature>
<gene>
    <name evidence="9" type="ORF">WICANDRAFT_85735</name>
</gene>
<evidence type="ECO:0000256" key="2">
    <source>
        <dbReference type="ARBA" id="ARBA00004496"/>
    </source>
</evidence>
<dbReference type="InterPro" id="IPR040122">
    <property type="entry name" value="Importin_beta"/>
</dbReference>
<evidence type="ECO:0000259" key="8">
    <source>
        <dbReference type="PROSITE" id="PS50166"/>
    </source>
</evidence>
<evidence type="ECO:0000256" key="7">
    <source>
        <dbReference type="ARBA" id="ARBA00023242"/>
    </source>
</evidence>
<protein>
    <recommendedName>
        <fullName evidence="8">Importin N-terminal domain-containing protein</fullName>
    </recommendedName>
</protein>
<dbReference type="GO" id="GO:0006607">
    <property type="term" value="P:NLS-bearing protein import into nucleus"/>
    <property type="evidence" value="ECO:0007669"/>
    <property type="project" value="EnsemblFungi"/>
</dbReference>
<keyword evidence="6" id="KW-0653">Protein transport</keyword>
<keyword evidence="7" id="KW-0539">Nucleus</keyword>
<dbReference type="InterPro" id="IPR011989">
    <property type="entry name" value="ARM-like"/>
</dbReference>
<dbReference type="GeneID" id="30203187"/>
<dbReference type="SUPFAM" id="SSF48371">
    <property type="entry name" value="ARM repeat"/>
    <property type="match status" value="2"/>
</dbReference>
<evidence type="ECO:0000256" key="5">
    <source>
        <dbReference type="ARBA" id="ARBA00022737"/>
    </source>
</evidence>
<dbReference type="Proteomes" id="UP000094112">
    <property type="component" value="Unassembled WGS sequence"/>
</dbReference>
<organism evidence="9 10">
    <name type="scientific">Wickerhamomyces anomalus (strain ATCC 58044 / CBS 1984 / NCYC 433 / NRRL Y-366-8)</name>
    <name type="common">Yeast</name>
    <name type="synonym">Hansenula anomala</name>
    <dbReference type="NCBI Taxonomy" id="683960"/>
    <lineage>
        <taxon>Eukaryota</taxon>
        <taxon>Fungi</taxon>
        <taxon>Dikarya</taxon>
        <taxon>Ascomycota</taxon>
        <taxon>Saccharomycotina</taxon>
        <taxon>Saccharomycetes</taxon>
        <taxon>Phaffomycetales</taxon>
        <taxon>Wickerhamomycetaceae</taxon>
        <taxon>Wickerhamomyces</taxon>
    </lineage>
</organism>
<dbReference type="SMART" id="SM00913">
    <property type="entry name" value="IBN_N"/>
    <property type="match status" value="1"/>
</dbReference>
<evidence type="ECO:0000256" key="4">
    <source>
        <dbReference type="ARBA" id="ARBA00022490"/>
    </source>
</evidence>
<keyword evidence="5" id="KW-0677">Repeat</keyword>
<keyword evidence="3" id="KW-0813">Transport</keyword>
<dbReference type="GO" id="GO:0008139">
    <property type="term" value="F:nuclear localization sequence binding"/>
    <property type="evidence" value="ECO:0007669"/>
    <property type="project" value="EnsemblFungi"/>
</dbReference>
<dbReference type="GO" id="GO:0061608">
    <property type="term" value="F:nuclear import signal receptor activity"/>
    <property type="evidence" value="ECO:0007669"/>
    <property type="project" value="EnsemblFungi"/>
</dbReference>